<dbReference type="EMBL" id="JAUTBF010000001">
    <property type="protein sequence ID" value="MDQ1123131.1"/>
    <property type="molecule type" value="Genomic_DNA"/>
</dbReference>
<gene>
    <name evidence="1" type="ORF">QE412_001704</name>
</gene>
<keyword evidence="2" id="KW-1185">Reference proteome</keyword>
<evidence type="ECO:0008006" key="3">
    <source>
        <dbReference type="Google" id="ProtNLM"/>
    </source>
</evidence>
<dbReference type="Proteomes" id="UP001226691">
    <property type="component" value="Unassembled WGS sequence"/>
</dbReference>
<reference evidence="1 2" key="1">
    <citation type="submission" date="2023-07" db="EMBL/GenBank/DDBJ databases">
        <title>Functional and genomic diversity of the sorghum phyllosphere microbiome.</title>
        <authorList>
            <person name="Shade A."/>
        </authorList>
    </citation>
    <scope>NUCLEOTIDE SEQUENCE [LARGE SCALE GENOMIC DNA]</scope>
    <source>
        <strain evidence="1 2">SORGH_AS_1207</strain>
    </source>
</reference>
<sequence>MGHASVSTTDAIYAHSYPNDYNDQITRFEELVAEA</sequence>
<protein>
    <recommendedName>
        <fullName evidence="3">Phage integrase family protein</fullName>
    </recommendedName>
</protein>
<evidence type="ECO:0000313" key="2">
    <source>
        <dbReference type="Proteomes" id="UP001226691"/>
    </source>
</evidence>
<accession>A0ABU0TTY5</accession>
<name>A0ABU0TTY5_MICTR</name>
<comment type="caution">
    <text evidence="1">The sequence shown here is derived from an EMBL/GenBank/DDBJ whole genome shotgun (WGS) entry which is preliminary data.</text>
</comment>
<organism evidence="1 2">
    <name type="scientific">Microbacterium trichothecenolyticum</name>
    <name type="common">Aureobacterium trichothecenolyticum</name>
    <dbReference type="NCBI Taxonomy" id="69370"/>
    <lineage>
        <taxon>Bacteria</taxon>
        <taxon>Bacillati</taxon>
        <taxon>Actinomycetota</taxon>
        <taxon>Actinomycetes</taxon>
        <taxon>Micrococcales</taxon>
        <taxon>Microbacteriaceae</taxon>
        <taxon>Microbacterium</taxon>
    </lineage>
</organism>
<proteinExistence type="predicted"/>
<evidence type="ECO:0000313" key="1">
    <source>
        <dbReference type="EMBL" id="MDQ1123131.1"/>
    </source>
</evidence>